<dbReference type="Proteomes" id="UP000315677">
    <property type="component" value="Unassembled WGS sequence"/>
</dbReference>
<dbReference type="AlphaFoldDB" id="A0A543DYD0"/>
<feature type="binding site" evidence="7">
    <location>
        <position position="192"/>
    </location>
    <ligand>
        <name>glyoxylate</name>
        <dbReference type="ChEBI" id="CHEBI:36655"/>
    </ligand>
</feature>
<feature type="binding site" evidence="7">
    <location>
        <position position="333"/>
    </location>
    <ligand>
        <name>glyoxylate</name>
        <dbReference type="ChEBI" id="CHEBI:36655"/>
    </ligand>
</feature>
<dbReference type="InterPro" id="IPR012133">
    <property type="entry name" value="Alpha-hydoxy_acid_DH_FMN"/>
</dbReference>
<dbReference type="PANTHER" id="PTHR10578">
    <property type="entry name" value="S -2-HYDROXY-ACID OXIDASE-RELATED"/>
    <property type="match status" value="1"/>
</dbReference>
<name>A0A543DYD0_9PSEU</name>
<organism evidence="10 11">
    <name type="scientific">Pseudonocardia kunmingensis</name>
    <dbReference type="NCBI Taxonomy" id="630975"/>
    <lineage>
        <taxon>Bacteria</taxon>
        <taxon>Bacillati</taxon>
        <taxon>Actinomycetota</taxon>
        <taxon>Actinomycetes</taxon>
        <taxon>Pseudonocardiales</taxon>
        <taxon>Pseudonocardiaceae</taxon>
        <taxon>Pseudonocardia</taxon>
    </lineage>
</organism>
<keyword evidence="4" id="KW-0560">Oxidoreductase</keyword>
<keyword evidence="2 7" id="KW-0285">Flavoprotein</keyword>
<feature type="binding site" evidence="7">
    <location>
        <position position="331"/>
    </location>
    <ligand>
        <name>FMN</name>
        <dbReference type="ChEBI" id="CHEBI:58210"/>
    </ligand>
</feature>
<gene>
    <name evidence="10" type="ORF">FB558_1019</name>
</gene>
<comment type="cofactor">
    <cofactor evidence="1">
        <name>FMN</name>
        <dbReference type="ChEBI" id="CHEBI:58210"/>
    </cofactor>
</comment>
<comment type="similarity">
    <text evidence="5">Belongs to the FMN-dependent alpha-hydroxy acid dehydrogenase family.</text>
</comment>
<dbReference type="SUPFAM" id="SSF51395">
    <property type="entry name" value="FMN-linked oxidoreductases"/>
    <property type="match status" value="1"/>
</dbReference>
<feature type="binding site" evidence="7">
    <location>
        <position position="227"/>
    </location>
    <ligand>
        <name>glyoxylate</name>
        <dbReference type="ChEBI" id="CHEBI:36655"/>
    </ligand>
</feature>
<dbReference type="PROSITE" id="PS51349">
    <property type="entry name" value="FMN_HYDROXY_ACID_DH_2"/>
    <property type="match status" value="1"/>
</dbReference>
<dbReference type="Gene3D" id="3.20.20.70">
    <property type="entry name" value="Aldolase class I"/>
    <property type="match status" value="1"/>
</dbReference>
<evidence type="ECO:0000256" key="1">
    <source>
        <dbReference type="ARBA" id="ARBA00001917"/>
    </source>
</evidence>
<dbReference type="EMBL" id="VFPA01000001">
    <property type="protein sequence ID" value="TQM14259.1"/>
    <property type="molecule type" value="Genomic_DNA"/>
</dbReference>
<comment type="caution">
    <text evidence="10">The sequence shown here is derived from an EMBL/GenBank/DDBJ whole genome shotgun (WGS) entry which is preliminary data.</text>
</comment>
<reference evidence="10 11" key="1">
    <citation type="submission" date="2019-06" db="EMBL/GenBank/DDBJ databases">
        <title>Sequencing the genomes of 1000 actinobacteria strains.</title>
        <authorList>
            <person name="Klenk H.-P."/>
        </authorList>
    </citation>
    <scope>NUCLEOTIDE SEQUENCE [LARGE SCALE GENOMIC DNA]</scope>
    <source>
        <strain evidence="10 11">DSM 45301</strain>
    </source>
</reference>
<keyword evidence="11" id="KW-1185">Reference proteome</keyword>
<evidence type="ECO:0000256" key="2">
    <source>
        <dbReference type="ARBA" id="ARBA00022630"/>
    </source>
</evidence>
<evidence type="ECO:0000256" key="6">
    <source>
        <dbReference type="PIRSR" id="PIRSR000138-1"/>
    </source>
</evidence>
<dbReference type="GO" id="GO:0016614">
    <property type="term" value="F:oxidoreductase activity, acting on CH-OH group of donors"/>
    <property type="evidence" value="ECO:0007669"/>
    <property type="project" value="UniProtKB-ARBA"/>
</dbReference>
<evidence type="ECO:0000256" key="5">
    <source>
        <dbReference type="ARBA" id="ARBA00024042"/>
    </source>
</evidence>
<dbReference type="InterPro" id="IPR037396">
    <property type="entry name" value="FMN_HAD"/>
</dbReference>
<feature type="binding site" evidence="7">
    <location>
        <position position="218"/>
    </location>
    <ligand>
        <name>FMN</name>
        <dbReference type="ChEBI" id="CHEBI:58210"/>
    </ligand>
</feature>
<dbReference type="OrthoDB" id="9770452at2"/>
<dbReference type="InterPro" id="IPR000262">
    <property type="entry name" value="FMN-dep_DH"/>
</dbReference>
<feature type="binding site" evidence="7">
    <location>
        <begin position="387"/>
        <end position="388"/>
    </location>
    <ligand>
        <name>FMN</name>
        <dbReference type="ChEBI" id="CHEBI:58210"/>
    </ligand>
</feature>
<evidence type="ECO:0000256" key="8">
    <source>
        <dbReference type="SAM" id="MobiDB-lite"/>
    </source>
</evidence>
<feature type="binding site" evidence="7">
    <location>
        <begin position="364"/>
        <end position="368"/>
    </location>
    <ligand>
        <name>FMN</name>
        <dbReference type="ChEBI" id="CHEBI:58210"/>
    </ligand>
</feature>
<proteinExistence type="inferred from homology"/>
<sequence>MTTPPRTPATPEVPAPAPQPARSGRTVPPRQKVARRVPKWSEVRTLLQFEPIRPTARQRRLQRAVTVEDLRAAARHRVPRSVFEFVDGGAEDELTIRRTREAFDRVEFRPRVLGGAAVVDPSTTLFGRPSALPVVLAPTGFCRLSHHEGERAAARAAATAGIPFALTTMGTVSIEDVAAVGGPDAERWFQLYVMRDRGLTVELIHRAKAAGYSVLAITVDTPVTGQRRKDVRNGFSVPPKLTPRTVLDIARRPAWWLNLLTTEQLVFATIPAGEPEAHAAFIDGVFDPAVSFADLAMVREAWDGPLVLKGIQTVEDARRAADHGADGVVVSAHGGRQLDRSPVPLEVLPEVVAELGDRLDVLLDSGVRTGADVAAAVALGAKACLVGRPYLYGLMAGGEAGVDKVIEILGSELRRTMHLLGVSRIDQLDPALVRLRP</sequence>
<accession>A0A543DYD0</accession>
<evidence type="ECO:0000259" key="9">
    <source>
        <dbReference type="PROSITE" id="PS51349"/>
    </source>
</evidence>
<feature type="binding site" evidence="7">
    <location>
        <position position="309"/>
    </location>
    <ligand>
        <name>FMN</name>
        <dbReference type="ChEBI" id="CHEBI:58210"/>
    </ligand>
</feature>
<feature type="active site" description="Proton acceptor" evidence="6">
    <location>
        <position position="333"/>
    </location>
</feature>
<feature type="domain" description="FMN hydroxy acid dehydrogenase" evidence="9">
    <location>
        <begin position="59"/>
        <end position="437"/>
    </location>
</feature>
<evidence type="ECO:0000256" key="7">
    <source>
        <dbReference type="PIRSR" id="PIRSR000138-2"/>
    </source>
</evidence>
<protein>
    <submittedName>
        <fullName evidence="10">L-lactate dehydrogenase (Cytochrome)</fullName>
    </submittedName>
</protein>
<evidence type="ECO:0000256" key="4">
    <source>
        <dbReference type="ARBA" id="ARBA00023002"/>
    </source>
</evidence>
<feature type="region of interest" description="Disordered" evidence="8">
    <location>
        <begin position="1"/>
        <end position="35"/>
    </location>
</feature>
<feature type="compositionally biased region" description="Pro residues" evidence="8">
    <location>
        <begin position="1"/>
        <end position="19"/>
    </location>
</feature>
<dbReference type="InterPro" id="IPR013785">
    <property type="entry name" value="Aldolase_TIM"/>
</dbReference>
<feature type="binding site" evidence="7">
    <location>
        <position position="190"/>
    </location>
    <ligand>
        <name>FMN</name>
        <dbReference type="ChEBI" id="CHEBI:58210"/>
    </ligand>
</feature>
<evidence type="ECO:0000313" key="10">
    <source>
        <dbReference type="EMBL" id="TQM14259.1"/>
    </source>
</evidence>
<dbReference type="Pfam" id="PF01070">
    <property type="entry name" value="FMN_dh"/>
    <property type="match status" value="1"/>
</dbReference>
<evidence type="ECO:0000313" key="11">
    <source>
        <dbReference type="Proteomes" id="UP000315677"/>
    </source>
</evidence>
<feature type="binding site" evidence="7">
    <location>
        <begin position="138"/>
        <end position="140"/>
    </location>
    <ligand>
        <name>FMN</name>
        <dbReference type="ChEBI" id="CHEBI:58210"/>
    </ligand>
</feature>
<dbReference type="CDD" id="cd02809">
    <property type="entry name" value="alpha_hydroxyacid_oxid_FMN"/>
    <property type="match status" value="1"/>
</dbReference>
<dbReference type="FunFam" id="3.20.20.70:FF:000029">
    <property type="entry name" value="L-lactate dehydrogenase"/>
    <property type="match status" value="1"/>
</dbReference>
<feature type="binding site" evidence="7">
    <location>
        <position position="336"/>
    </location>
    <ligand>
        <name>glyoxylate</name>
        <dbReference type="ChEBI" id="CHEBI:36655"/>
    </ligand>
</feature>
<dbReference type="RefSeq" id="WP_142048557.1">
    <property type="nucleotide sequence ID" value="NZ_VFPA01000001.1"/>
</dbReference>
<dbReference type="GO" id="GO:0010181">
    <property type="term" value="F:FMN binding"/>
    <property type="evidence" value="ECO:0007669"/>
    <property type="project" value="InterPro"/>
</dbReference>
<keyword evidence="3 7" id="KW-0288">FMN</keyword>
<dbReference type="PIRSF" id="PIRSF000138">
    <property type="entry name" value="Al-hdrx_acd_dh"/>
    <property type="match status" value="1"/>
</dbReference>
<evidence type="ECO:0000256" key="3">
    <source>
        <dbReference type="ARBA" id="ARBA00022643"/>
    </source>
</evidence>
<dbReference type="PANTHER" id="PTHR10578:SF107">
    <property type="entry name" value="2-HYDROXYACID OXIDASE 1"/>
    <property type="match status" value="1"/>
</dbReference>